<evidence type="ECO:0000313" key="4">
    <source>
        <dbReference type="EMBL" id="VFK67563.1"/>
    </source>
</evidence>
<keyword evidence="1" id="KW-1133">Transmembrane helix</keyword>
<evidence type="ECO:0000259" key="2">
    <source>
        <dbReference type="Pfam" id="PF13116"/>
    </source>
</evidence>
<dbReference type="Pfam" id="PF13116">
    <property type="entry name" value="YhdP"/>
    <property type="match status" value="1"/>
</dbReference>
<dbReference type="PANTHER" id="PTHR38690:SF1">
    <property type="entry name" value="PROTEASE"/>
    <property type="match status" value="1"/>
</dbReference>
<protein>
    <submittedName>
        <fullName evidence="3">TIGR02099 family protein</fullName>
    </submittedName>
</protein>
<feature type="transmembrane region" description="Helical" evidence="1">
    <location>
        <begin position="39"/>
        <end position="63"/>
    </location>
</feature>
<accession>A0A450ZZ08</accession>
<keyword evidence="1" id="KW-0812">Transmembrane</keyword>
<dbReference type="InterPro" id="IPR011836">
    <property type="entry name" value="YhdP"/>
</dbReference>
<proteinExistence type="predicted"/>
<dbReference type="EMBL" id="CAADFY010000161">
    <property type="protein sequence ID" value="VFK59015.1"/>
    <property type="molecule type" value="Genomic_DNA"/>
</dbReference>
<keyword evidence="1" id="KW-0472">Membrane</keyword>
<reference evidence="3" key="1">
    <citation type="submission" date="2019-02" db="EMBL/GenBank/DDBJ databases">
        <authorList>
            <person name="Gruber-Vodicka R. H."/>
            <person name="Seah K. B. B."/>
        </authorList>
    </citation>
    <scope>NUCLEOTIDE SEQUENCE</scope>
    <source>
        <strain evidence="4">BECK_BY2</strain>
        <strain evidence="3">BECK_BY3</strain>
    </source>
</reference>
<dbReference type="AlphaFoldDB" id="A0A450ZZ08"/>
<evidence type="ECO:0000256" key="1">
    <source>
        <dbReference type="SAM" id="Phobius"/>
    </source>
</evidence>
<evidence type="ECO:0000313" key="3">
    <source>
        <dbReference type="EMBL" id="VFK59015.1"/>
    </source>
</evidence>
<sequence length="1262" mass="141007">MLLYSLGLTENKVSQGTNRLSHDSRKVVPHQPGKSAHGWWSVFLSVIWVLIVLIICFLIALRLSLPGIGKFRSEVEQWIHTVAGQNVSIGSLHVTWHGWTPELVVKDIRLPNTIEDTPHIQSLRMRVGLDPLSFWEADGIRTKKILLSGVSLTIIRNPNGSIRLGGIGTLPSSTESGSVGLLSWLLQQPYIDVESANLRWYDEKNENVSFSMPNTHLSIRRDGPRHRVLVTMRPPKDTPSKVSPFETTNGSLSGMADIAVNPTTLNWSGSIFLRIEDFNLNRFPPLQSTLTPLAIAGTASLGFWTFWDKGQLEHIEGNFALRDLVFGEMNTSITEHEQYVGLPVKQKGQSIPIHEKNQTLLMGEHEKLPGKHEYTLPYEITNKKNLFDRMSGYLKLDRIGVDNWQLQLHQFTLATSKGEWPATHAKIQIAWFRNHHGWLLNTQDAELKNEDITIRLIGTGQWFEDHSSPDLRLVIGIEHRKLDKLGRYLPTSLMKDSLVEWLSHAFPKGELTEGRILFHGRIADFPFDNKEGVFEVRAGTSNATTLNYTKSWPPIEEMETDILFRDRRLTIIAKNGFIHGTKIEKTIAEIPDILAETPILTIDGHIMGILSEGLTFLREGPLGARYAHRVAGIKGAGDHRLDLKIQIPLRQNAQIRTQGNITFLNNTIKVDIPWTATPKIDDTDLTFDQVNGVLTFNEHGIAGESIAARYLNRSITLDVAKATGLENTTRFTMNGFDTDTLFAYPLLKTAIQEIPPSLSSLITDVTEKATWQIILDLPDDWKKVNQQTRLQITSHLRGTTVNLPPPLTGRPFQVEILLGNGNQQAQESRQRIRVRFGSGVTGIFSPTKLGKRTSGKWRGAIQLGVGSINLPKEGIRIHGHTSRFSLDQWAPLLAGLMEAKSESGIQRNPMTQTSPFGETLDLQAEISSDELIAFGQTFRNTTLSVAQDNDTAWHVQVQGDTVQGHVRIPRPDTDEIIAAAFTRLQFPSIDGSSKSKDFDLGRLPRIRLACEDFVYGTFSLGAIELLELSPNPQELKIKNIKIKSDAFRIEGRGAWKHPAQSHQSQLHIKINGEDLGKLLSSFGYEGKVAKKGKTHLELDIEWPGTPAQFDLEKISGTIKVDATDGRLLAIKPGTTGRVFGLLSVTLLPRRLLLDFRDIFQEGLIYDRMEGEFKIHEGHAETNHFFVEGPTSHINITGSTGLANKNYDQIATIVPKLSSSIPLAVIGIAQELIDSPFFDKAFSYQYTIGGTWSDPKIEPVESH</sequence>
<gene>
    <name evidence="4" type="ORF">BECKTUN1418E_GA0071001_11553</name>
    <name evidence="3" type="ORF">BECKTUN1418F_GA0071002_11613</name>
</gene>
<name>A0A450ZZ08_9GAMM</name>
<dbReference type="InterPro" id="IPR025263">
    <property type="entry name" value="YhdP_central"/>
</dbReference>
<feature type="domain" description="YhdP central" evidence="2">
    <location>
        <begin position="423"/>
        <end position="1256"/>
    </location>
</feature>
<dbReference type="PANTHER" id="PTHR38690">
    <property type="entry name" value="PROTEASE-RELATED"/>
    <property type="match status" value="1"/>
</dbReference>
<dbReference type="EMBL" id="CAADFV010000155">
    <property type="protein sequence ID" value="VFK67563.1"/>
    <property type="molecule type" value="Genomic_DNA"/>
</dbReference>
<organism evidence="3">
    <name type="scientific">Candidatus Kentrum sp. TUN</name>
    <dbReference type="NCBI Taxonomy" id="2126343"/>
    <lineage>
        <taxon>Bacteria</taxon>
        <taxon>Pseudomonadati</taxon>
        <taxon>Pseudomonadota</taxon>
        <taxon>Gammaproteobacteria</taxon>
        <taxon>Candidatus Kentrum</taxon>
    </lineage>
</organism>